<feature type="transmembrane region" description="Helical" evidence="1">
    <location>
        <begin position="68"/>
        <end position="89"/>
    </location>
</feature>
<evidence type="ECO:0000313" key="3">
    <source>
        <dbReference type="Proteomes" id="UP001358324"/>
    </source>
</evidence>
<feature type="transmembrane region" description="Helical" evidence="1">
    <location>
        <begin position="143"/>
        <end position="166"/>
    </location>
</feature>
<dbReference type="EMBL" id="JAZHBM010000003">
    <property type="protein sequence ID" value="MEF3083660.1"/>
    <property type="molecule type" value="Genomic_DNA"/>
</dbReference>
<feature type="transmembrane region" description="Helical" evidence="1">
    <location>
        <begin position="35"/>
        <end position="56"/>
    </location>
</feature>
<keyword evidence="1" id="KW-0812">Transmembrane</keyword>
<sequence>MEQAPLTFALLDAQIEAMPEGPVATLNTPQWIRPWTLIGVVGAVLGLLPSLLIEWFAPAQWMVWMSKAGLIVMVIGFAPGFVRNVFVLWREFRKHRQGLIAQVDHDVGEFRALATRLAAYPKGELDAQARAARMAYERLGSRLIMLIGGVERLGLLPLLLSLFVVLRNWRDLLALPGWMSFFAIMAAILWVIGWAGAEFRRRLQFYGYLLDEALIVQSEQPSAAAGLPAHRASGVPEN</sequence>
<proteinExistence type="predicted"/>
<dbReference type="Proteomes" id="UP001358324">
    <property type="component" value="Unassembled WGS sequence"/>
</dbReference>
<organism evidence="2 3">
    <name type="scientific">Luteimonas flava</name>
    <dbReference type="NCBI Taxonomy" id="3115822"/>
    <lineage>
        <taxon>Bacteria</taxon>
        <taxon>Pseudomonadati</taxon>
        <taxon>Pseudomonadota</taxon>
        <taxon>Gammaproteobacteria</taxon>
        <taxon>Lysobacterales</taxon>
        <taxon>Lysobacteraceae</taxon>
        <taxon>Luteimonas</taxon>
    </lineage>
</organism>
<reference evidence="2 3" key="1">
    <citation type="submission" date="2024-01" db="EMBL/GenBank/DDBJ databases">
        <title>Novel species of the genus Luteimonas isolated from rivers.</title>
        <authorList>
            <person name="Lu H."/>
        </authorList>
    </citation>
    <scope>NUCLEOTIDE SEQUENCE [LARGE SCALE GENOMIC DNA]</scope>
    <source>
        <strain evidence="2 3">SMYT11W</strain>
    </source>
</reference>
<comment type="caution">
    <text evidence="2">The sequence shown here is derived from an EMBL/GenBank/DDBJ whole genome shotgun (WGS) entry which is preliminary data.</text>
</comment>
<gene>
    <name evidence="2" type="ORF">V3391_15695</name>
</gene>
<accession>A0ABU7WJ83</accession>
<keyword evidence="3" id="KW-1185">Reference proteome</keyword>
<evidence type="ECO:0000256" key="1">
    <source>
        <dbReference type="SAM" id="Phobius"/>
    </source>
</evidence>
<dbReference type="RefSeq" id="WP_332079364.1">
    <property type="nucleotide sequence ID" value="NZ_JAZHBM010000003.1"/>
</dbReference>
<evidence type="ECO:0008006" key="4">
    <source>
        <dbReference type="Google" id="ProtNLM"/>
    </source>
</evidence>
<keyword evidence="1" id="KW-0472">Membrane</keyword>
<protein>
    <recommendedName>
        <fullName evidence="4">ABC transporter ATP-binding protein</fullName>
    </recommendedName>
</protein>
<keyword evidence="1" id="KW-1133">Transmembrane helix</keyword>
<evidence type="ECO:0000313" key="2">
    <source>
        <dbReference type="EMBL" id="MEF3083660.1"/>
    </source>
</evidence>
<feature type="transmembrane region" description="Helical" evidence="1">
    <location>
        <begin position="178"/>
        <end position="197"/>
    </location>
</feature>
<name>A0ABU7WJ83_9GAMM</name>